<dbReference type="Proteomes" id="UP000377803">
    <property type="component" value="Chromosome"/>
</dbReference>
<organism evidence="1 2">
    <name type="scientific">Candidatus Nanohalobium constans</name>
    <dbReference type="NCBI Taxonomy" id="2565781"/>
    <lineage>
        <taxon>Archaea</taxon>
        <taxon>Candidatus Nanohalarchaeota</taxon>
        <taxon>Candidatus Nanohalobia</taxon>
        <taxon>Candidatus Nanohalobiales</taxon>
        <taxon>Candidatus Nanohalobiaceae</taxon>
        <taxon>Candidatus Nanohalobium</taxon>
    </lineage>
</organism>
<protein>
    <submittedName>
        <fullName evidence="1">Uncharacterized protein</fullName>
    </submittedName>
</protein>
<evidence type="ECO:0000313" key="2">
    <source>
        <dbReference type="Proteomes" id="UP000377803"/>
    </source>
</evidence>
<proteinExistence type="predicted"/>
<keyword evidence="2" id="KW-1185">Reference proteome</keyword>
<dbReference type="InterPro" id="IPR020378">
    <property type="entry name" value="DUF4186"/>
</dbReference>
<dbReference type="Pfam" id="PF13811">
    <property type="entry name" value="DUF4186"/>
    <property type="match status" value="1"/>
</dbReference>
<name>A0A5Q0UFV7_9ARCH</name>
<sequence>MRKLQLPGRSPEGPKLNDQDFILVEENGVATLKQMAREIVEDKLREQPENDGTQTPYAGNPVYKAMHACKCSSRREISRAHRIPAGRDLRNQEVDMIVNLLTRWIIREYNFFKEEERAQQSNLGEYS</sequence>
<dbReference type="KEGG" id="ncon:LC1Nh_0620"/>
<gene>
    <name evidence="1" type="ORF">LC1Nh_0620</name>
</gene>
<dbReference type="AlphaFoldDB" id="A0A5Q0UFV7"/>
<dbReference type="EMBL" id="CP040089">
    <property type="protein sequence ID" value="QGA80513.1"/>
    <property type="molecule type" value="Genomic_DNA"/>
</dbReference>
<dbReference type="RefSeq" id="WP_153550252.1">
    <property type="nucleotide sequence ID" value="NZ_CP040089.1"/>
</dbReference>
<dbReference type="GeneID" id="42365005"/>
<reference evidence="2" key="1">
    <citation type="submission" date="2019-05" db="EMBL/GenBank/DDBJ databases">
        <title>Candidatus Nanohalobium constans, a novel model system to study the DPANN nano-sized archaea: genomic and physiological characterization of a nanoarchaeon co-cultured with its chitinotrophic host.</title>
        <authorList>
            <person name="La Cono V."/>
            <person name="Arcadi E."/>
            <person name="Crisafi F."/>
            <person name="Denaro R."/>
            <person name="La Spada G."/>
            <person name="Messina E."/>
            <person name="Smedile F."/>
            <person name="Toshchakov S.V."/>
            <person name="Shevchenko M.A."/>
            <person name="Golyshin P.N."/>
            <person name="Golyshina O.V."/>
            <person name="Ferrer M."/>
            <person name="Rohde M."/>
            <person name="Mushegian A."/>
            <person name="Sorokin D.Y."/>
            <person name="Giuliano L."/>
            <person name="Yakimov M.M."/>
        </authorList>
    </citation>
    <scope>NUCLEOTIDE SEQUENCE [LARGE SCALE GENOMIC DNA]</scope>
    <source>
        <strain evidence="2">LC1Nh</strain>
    </source>
</reference>
<accession>A0A5Q0UFV7</accession>
<evidence type="ECO:0000313" key="1">
    <source>
        <dbReference type="EMBL" id="QGA80513.1"/>
    </source>
</evidence>